<evidence type="ECO:0000313" key="2">
    <source>
        <dbReference type="Proteomes" id="UP000322876"/>
    </source>
</evidence>
<dbReference type="AlphaFoldDB" id="A0A5A8F2S8"/>
<dbReference type="RefSeq" id="WP_149267336.1">
    <property type="nucleotide sequence ID" value="NZ_VFJB01000009.1"/>
</dbReference>
<protein>
    <submittedName>
        <fullName evidence="1">Uncharacterized protein</fullName>
    </submittedName>
</protein>
<name>A0A5A8F2S8_9BACT</name>
<proteinExistence type="predicted"/>
<accession>A0A5A8F2S8</accession>
<dbReference type="Proteomes" id="UP000322876">
    <property type="component" value="Unassembled WGS sequence"/>
</dbReference>
<dbReference type="OrthoDB" id="5521335at2"/>
<gene>
    <name evidence="1" type="ORF">FHQ18_11565</name>
</gene>
<comment type="caution">
    <text evidence="1">The sequence shown here is derived from an EMBL/GenBank/DDBJ whole genome shotgun (WGS) entry which is preliminary data.</text>
</comment>
<dbReference type="EMBL" id="VFJB01000009">
    <property type="protein sequence ID" value="KAA0257195.1"/>
    <property type="molecule type" value="Genomic_DNA"/>
</dbReference>
<organism evidence="1 2">
    <name type="scientific">Deferribacter autotrophicus</name>
    <dbReference type="NCBI Taxonomy" id="500465"/>
    <lineage>
        <taxon>Bacteria</taxon>
        <taxon>Pseudomonadati</taxon>
        <taxon>Deferribacterota</taxon>
        <taxon>Deferribacteres</taxon>
        <taxon>Deferribacterales</taxon>
        <taxon>Deferribacteraceae</taxon>
        <taxon>Deferribacter</taxon>
    </lineage>
</organism>
<sequence>MSDVKYRVMTVLSKHIGKHNAISMVELYKHVFSEEPESKVNGTRKIRKVIEMMRREGVPICATQEKDGSGYYLAAAGSELEDYCKRLRRRALKLLAMESKLRKITLPKLIHDISINIDGTEVK</sequence>
<evidence type="ECO:0000313" key="1">
    <source>
        <dbReference type="EMBL" id="KAA0257195.1"/>
    </source>
</evidence>
<reference evidence="1 2" key="1">
    <citation type="submission" date="2019-06" db="EMBL/GenBank/DDBJ databases">
        <title>Genomic insights into carbon and energy metabolism of Deferribacter autotrophicus revealed new metabolic traits in the phylum Deferribacteres.</title>
        <authorList>
            <person name="Slobodkin A.I."/>
            <person name="Slobodkina G.B."/>
            <person name="Allioux M."/>
            <person name="Alain K."/>
            <person name="Jebbar M."/>
            <person name="Shadrin V."/>
            <person name="Kublanov I.V."/>
            <person name="Toshchakov S.V."/>
            <person name="Bonch-Osmolovskaya E.A."/>
        </authorList>
    </citation>
    <scope>NUCLEOTIDE SEQUENCE [LARGE SCALE GENOMIC DNA]</scope>
    <source>
        <strain evidence="1 2">SL50</strain>
    </source>
</reference>
<keyword evidence="2" id="KW-1185">Reference proteome</keyword>